<evidence type="ECO:0000256" key="3">
    <source>
        <dbReference type="ARBA" id="ARBA00023274"/>
    </source>
</evidence>
<keyword evidence="3" id="KW-0687">Ribonucleoprotein</keyword>
<dbReference type="GO" id="GO:1990904">
    <property type="term" value="C:ribonucleoprotein complex"/>
    <property type="evidence" value="ECO:0007669"/>
    <property type="project" value="UniProtKB-KW"/>
</dbReference>
<dbReference type="Gene3D" id="3.30.190.20">
    <property type="match status" value="1"/>
</dbReference>
<dbReference type="InterPro" id="IPR023674">
    <property type="entry name" value="Ribosomal_uL1-like"/>
</dbReference>
<proteinExistence type="inferred from homology"/>
<evidence type="ECO:0000313" key="4">
    <source>
        <dbReference type="EMBL" id="KAL3314468.1"/>
    </source>
</evidence>
<name>A0ABD2Q4D0_9PLAT</name>
<evidence type="ECO:0000313" key="5">
    <source>
        <dbReference type="Proteomes" id="UP001626550"/>
    </source>
</evidence>
<dbReference type="AlphaFoldDB" id="A0ABD2Q4D0"/>
<gene>
    <name evidence="4" type="primary">MRPL1</name>
    <name evidence="4" type="ORF">Ciccas_006912</name>
</gene>
<dbReference type="InterPro" id="IPR016095">
    <property type="entry name" value="Ribosomal_uL1_3-a/b-sand"/>
</dbReference>
<dbReference type="PANTHER" id="PTHR36427:SF3">
    <property type="entry name" value="LARGE RIBOSOMAL SUBUNIT PROTEIN UL1M"/>
    <property type="match status" value="1"/>
</dbReference>
<organism evidence="4 5">
    <name type="scientific">Cichlidogyrus casuarinus</name>
    <dbReference type="NCBI Taxonomy" id="1844966"/>
    <lineage>
        <taxon>Eukaryota</taxon>
        <taxon>Metazoa</taxon>
        <taxon>Spiralia</taxon>
        <taxon>Lophotrochozoa</taxon>
        <taxon>Platyhelminthes</taxon>
        <taxon>Monogenea</taxon>
        <taxon>Monopisthocotylea</taxon>
        <taxon>Dactylogyridea</taxon>
        <taxon>Ancyrocephalidae</taxon>
        <taxon>Cichlidogyrus</taxon>
    </lineage>
</organism>
<dbReference type="Proteomes" id="UP001626550">
    <property type="component" value="Unassembled WGS sequence"/>
</dbReference>
<keyword evidence="2 4" id="KW-0689">Ribosomal protein</keyword>
<keyword evidence="5" id="KW-1185">Reference proteome</keyword>
<sequence>MFAKTKNVTHLQIRTIHSTSLCSKGNQQRYKIAGSSGATKTVNQRREEQLKLKLDQIRKKWIEDMNRRQTLVGTKPETNIYFIKDYEQHFYSLSESMTLIRTAAQPEMFDCLENPLRLTLVLNMKTKKNNKFIQKHEALLTLPYALDFMPPRRVVAICENTEQAEECLKNGAKYAGTHEIIVRLENGSLHYEDYDTIISHSSHEKALTKIRSVLKDRLPKADRLGEDLLPLLQREKSGVMVNSKQVQGIPEINELTVVIGQPSWPDEQISSNIKSYFQALEATKSNRILGKMILEANLSVQPFDVTIPLDITPFQLDCE</sequence>
<dbReference type="PANTHER" id="PTHR36427">
    <property type="entry name" value="54S RIBOSOMAL PROTEIN L1, MITOCHONDRIAL"/>
    <property type="match status" value="1"/>
</dbReference>
<dbReference type="GO" id="GO:0005840">
    <property type="term" value="C:ribosome"/>
    <property type="evidence" value="ECO:0007669"/>
    <property type="project" value="UniProtKB-KW"/>
</dbReference>
<accession>A0ABD2Q4D0</accession>
<comment type="caution">
    <text evidence="4">The sequence shown here is derived from an EMBL/GenBank/DDBJ whole genome shotgun (WGS) entry which is preliminary data.</text>
</comment>
<evidence type="ECO:0000256" key="1">
    <source>
        <dbReference type="ARBA" id="ARBA00010531"/>
    </source>
</evidence>
<protein>
    <submittedName>
        <fullName evidence="4">Mitochondrial 54S ribosomal protein mrpl1</fullName>
    </submittedName>
</protein>
<dbReference type="SUPFAM" id="SSF56808">
    <property type="entry name" value="Ribosomal protein L1"/>
    <property type="match status" value="1"/>
</dbReference>
<dbReference type="Gene3D" id="3.40.50.790">
    <property type="match status" value="1"/>
</dbReference>
<evidence type="ECO:0000256" key="2">
    <source>
        <dbReference type="ARBA" id="ARBA00022980"/>
    </source>
</evidence>
<dbReference type="EMBL" id="JBJKFK010000991">
    <property type="protein sequence ID" value="KAL3314468.1"/>
    <property type="molecule type" value="Genomic_DNA"/>
</dbReference>
<comment type="similarity">
    <text evidence="1">Belongs to the universal ribosomal protein uL1 family.</text>
</comment>
<reference evidence="4 5" key="1">
    <citation type="submission" date="2024-11" db="EMBL/GenBank/DDBJ databases">
        <title>Adaptive evolution of stress response genes in parasites aligns with host niche diversity.</title>
        <authorList>
            <person name="Hahn C."/>
            <person name="Resl P."/>
        </authorList>
    </citation>
    <scope>NUCLEOTIDE SEQUENCE [LARGE SCALE GENOMIC DNA]</scope>
    <source>
        <strain evidence="4">EGGRZ-B1_66</strain>
        <tissue evidence="4">Body</tissue>
    </source>
</reference>